<dbReference type="GO" id="GO:0000349">
    <property type="term" value="P:generation of catalytic spliceosome for first transesterification step"/>
    <property type="evidence" value="ECO:0007669"/>
    <property type="project" value="UniProtKB-UniRule"/>
</dbReference>
<proteinExistence type="inferred from homology"/>
<comment type="subcellular location">
    <subcellularLocation>
        <location evidence="1 8">Nucleus</location>
    </subcellularLocation>
</comment>
<keyword evidence="4 8" id="KW-0747">Spliceosome</keyword>
<evidence type="ECO:0000256" key="1">
    <source>
        <dbReference type="ARBA" id="ARBA00004123"/>
    </source>
</evidence>
<dbReference type="InterPro" id="IPR043701">
    <property type="entry name" value="Yju2"/>
</dbReference>
<evidence type="ECO:0000256" key="2">
    <source>
        <dbReference type="ARBA" id="ARBA00022664"/>
    </source>
</evidence>
<feature type="region of interest" description="Disordered" evidence="9">
    <location>
        <begin position="1"/>
        <end position="25"/>
    </location>
</feature>
<organism evidence="10 11">
    <name type="scientific">Rhizoctonia solani</name>
    <dbReference type="NCBI Taxonomy" id="456999"/>
    <lineage>
        <taxon>Eukaryota</taxon>
        <taxon>Fungi</taxon>
        <taxon>Dikarya</taxon>
        <taxon>Basidiomycota</taxon>
        <taxon>Agaricomycotina</taxon>
        <taxon>Agaricomycetes</taxon>
        <taxon>Cantharellales</taxon>
        <taxon>Ceratobasidiaceae</taxon>
        <taxon>Rhizoctonia</taxon>
    </lineage>
</organism>
<comment type="subunit">
    <text evidence="8">Component of the spliceosome. Present in the activated B complex, the catalytically activated B* complex which catalyzes the branching, the catalytic step 1 C complex catalyzing the exon ligation, and the postcatalytic P complex containing the ligated exons (mRNA) and the excised lariat intron.</text>
</comment>
<feature type="region of interest" description="Disordered" evidence="9">
    <location>
        <begin position="200"/>
        <end position="299"/>
    </location>
</feature>
<evidence type="ECO:0000256" key="6">
    <source>
        <dbReference type="ARBA" id="ARBA00023187"/>
    </source>
</evidence>
<dbReference type="GO" id="GO:0071006">
    <property type="term" value="C:U2-type catalytic step 1 spliceosome"/>
    <property type="evidence" value="ECO:0007669"/>
    <property type="project" value="UniProtKB-UniRule"/>
</dbReference>
<evidence type="ECO:0000256" key="8">
    <source>
        <dbReference type="HAMAP-Rule" id="MF_03226"/>
    </source>
</evidence>
<comment type="function">
    <text evidence="8">Part of the spliceosome which catalyzes two sequential transesterification reactions, first the excision of the non-coding intron from pre-mRNA and then the ligation of the coding exons to form the mature mRNA. Plays a role in stabilizing the structure of the spliceosome catalytic core and docking of the branch helix into the active site, producing 5'-exon and lariat intron-3'-intermediates.</text>
</comment>
<comment type="caution">
    <text evidence="10">The sequence shown here is derived from an EMBL/GenBank/DDBJ whole genome shotgun (WGS) entry which is preliminary data.</text>
</comment>
<evidence type="ECO:0000313" key="10">
    <source>
        <dbReference type="EMBL" id="CAE7061925.1"/>
    </source>
</evidence>
<sequence>MAELLNKYYPPDFDPSKIPRRSGPKNSQQVVRLMAPFSMRCNTCGEFIYKGKKFNARKETVDGETYYGIRIFRFYIKCTLCSAEITFKTDPKNTDYVAEHGAQRNFEPWREESAVEEEDRLARLEEEENNPMKALENRTVDSKREMDILDALQDIRARNARNERVGISDIEMALQARIEVDPEVEKKRIEDEEDEKLVREVFAKIPVSSEGAGPSGSGSKPEREGSQSPEPEPDTPATSEPSTITVKRKAGDVAPDLKSLLSESNRTMVSKPAAPPPAKKRRGDLAGLLGVKPKGKAKA</sequence>
<dbReference type="EMBL" id="CAJNJQ010000184">
    <property type="protein sequence ID" value="CAE7061925.1"/>
    <property type="molecule type" value="Genomic_DNA"/>
</dbReference>
<name>A0A8H3DUL1_9AGAM</name>
<feature type="binding site" evidence="8">
    <location>
        <position position="44"/>
    </location>
    <ligand>
        <name>Zn(2+)</name>
        <dbReference type="ChEBI" id="CHEBI:29105"/>
    </ligand>
</feature>
<evidence type="ECO:0000256" key="9">
    <source>
        <dbReference type="SAM" id="MobiDB-lite"/>
    </source>
</evidence>
<dbReference type="GO" id="GO:0046872">
    <property type="term" value="F:metal ion binding"/>
    <property type="evidence" value="ECO:0007669"/>
    <property type="project" value="UniProtKB-KW"/>
</dbReference>
<keyword evidence="2" id="KW-0507">mRNA processing</keyword>
<dbReference type="Proteomes" id="UP000663827">
    <property type="component" value="Unassembled WGS sequence"/>
</dbReference>
<evidence type="ECO:0000256" key="5">
    <source>
        <dbReference type="ARBA" id="ARBA00022833"/>
    </source>
</evidence>
<accession>A0A8H3DUL1</accession>
<evidence type="ECO:0000256" key="3">
    <source>
        <dbReference type="ARBA" id="ARBA00022723"/>
    </source>
</evidence>
<feature type="binding site" evidence="8">
    <location>
        <position position="78"/>
    </location>
    <ligand>
        <name>Zn(2+)</name>
        <dbReference type="ChEBI" id="CHEBI:29105"/>
    </ligand>
</feature>
<keyword evidence="6" id="KW-0508">mRNA splicing</keyword>
<feature type="binding site" evidence="8">
    <location>
        <position position="41"/>
    </location>
    <ligand>
        <name>Zn(2+)</name>
        <dbReference type="ChEBI" id="CHEBI:29105"/>
    </ligand>
</feature>
<dbReference type="PANTHER" id="PTHR12111">
    <property type="entry name" value="SPLICING FACTOR YJU2"/>
    <property type="match status" value="1"/>
</dbReference>
<reference evidence="10" key="1">
    <citation type="submission" date="2021-01" db="EMBL/GenBank/DDBJ databases">
        <authorList>
            <person name="Kaushik A."/>
        </authorList>
    </citation>
    <scope>NUCLEOTIDE SEQUENCE</scope>
    <source>
        <strain evidence="10">AG5</strain>
    </source>
</reference>
<evidence type="ECO:0000313" key="11">
    <source>
        <dbReference type="Proteomes" id="UP000663827"/>
    </source>
</evidence>
<dbReference type="PANTHER" id="PTHR12111:SF1">
    <property type="entry name" value="SPLICING FACTOR YJU2"/>
    <property type="match status" value="1"/>
</dbReference>
<dbReference type="AlphaFoldDB" id="A0A8H3DUL1"/>
<feature type="compositionally biased region" description="Polar residues" evidence="9">
    <location>
        <begin position="236"/>
        <end position="245"/>
    </location>
</feature>
<dbReference type="Pfam" id="PF04502">
    <property type="entry name" value="Saf4_Yju2"/>
    <property type="match status" value="1"/>
</dbReference>
<keyword evidence="7 8" id="KW-0539">Nucleus</keyword>
<keyword evidence="5 8" id="KW-0862">Zinc</keyword>
<dbReference type="HAMAP" id="MF_03226">
    <property type="entry name" value="YJU2"/>
    <property type="match status" value="1"/>
</dbReference>
<evidence type="ECO:0000256" key="4">
    <source>
        <dbReference type="ARBA" id="ARBA00022728"/>
    </source>
</evidence>
<comment type="similarity">
    <text evidence="8">Belongs to the CWC16 family. YJU2 subfamily.</text>
</comment>
<dbReference type="InterPro" id="IPR007590">
    <property type="entry name" value="Saf4/Yju2"/>
</dbReference>
<gene>
    <name evidence="10" type="ORF">RDB_LOCUS8505</name>
</gene>
<evidence type="ECO:0000256" key="7">
    <source>
        <dbReference type="ARBA" id="ARBA00023242"/>
    </source>
</evidence>
<feature type="binding site" evidence="8">
    <location>
        <position position="81"/>
    </location>
    <ligand>
        <name>Zn(2+)</name>
        <dbReference type="ChEBI" id="CHEBI:29105"/>
    </ligand>
</feature>
<protein>
    <recommendedName>
        <fullName evidence="8">Splicing factor YJU2</fullName>
    </recommendedName>
</protein>
<keyword evidence="3 8" id="KW-0479">Metal-binding</keyword>